<gene>
    <name evidence="1" type="ORF">P3X46_010371</name>
</gene>
<dbReference type="EMBL" id="JARPOI010000006">
    <property type="protein sequence ID" value="KAJ9178493.1"/>
    <property type="molecule type" value="Genomic_DNA"/>
</dbReference>
<evidence type="ECO:0000313" key="1">
    <source>
        <dbReference type="EMBL" id="KAJ9178493.1"/>
    </source>
</evidence>
<organism evidence="1 2">
    <name type="scientific">Hevea brasiliensis</name>
    <name type="common">Para rubber tree</name>
    <name type="synonym">Siphonia brasiliensis</name>
    <dbReference type="NCBI Taxonomy" id="3981"/>
    <lineage>
        <taxon>Eukaryota</taxon>
        <taxon>Viridiplantae</taxon>
        <taxon>Streptophyta</taxon>
        <taxon>Embryophyta</taxon>
        <taxon>Tracheophyta</taxon>
        <taxon>Spermatophyta</taxon>
        <taxon>Magnoliopsida</taxon>
        <taxon>eudicotyledons</taxon>
        <taxon>Gunneridae</taxon>
        <taxon>Pentapetalae</taxon>
        <taxon>rosids</taxon>
        <taxon>fabids</taxon>
        <taxon>Malpighiales</taxon>
        <taxon>Euphorbiaceae</taxon>
        <taxon>Crotonoideae</taxon>
        <taxon>Micrandreae</taxon>
        <taxon>Hevea</taxon>
    </lineage>
</organism>
<protein>
    <submittedName>
        <fullName evidence="1">Uncharacterized protein</fullName>
    </submittedName>
</protein>
<dbReference type="Proteomes" id="UP001174677">
    <property type="component" value="Chromosome 6"/>
</dbReference>
<comment type="caution">
    <text evidence="1">The sequence shown here is derived from an EMBL/GenBank/DDBJ whole genome shotgun (WGS) entry which is preliminary data.</text>
</comment>
<accession>A0ABQ9MI07</accession>
<evidence type="ECO:0000313" key="2">
    <source>
        <dbReference type="Proteomes" id="UP001174677"/>
    </source>
</evidence>
<reference evidence="1" key="1">
    <citation type="journal article" date="2023" name="Plant Biotechnol. J.">
        <title>Chromosome-level wild Hevea brasiliensis genome provides new tools for genomic-assisted breeding and valuable loci to elevate rubber yield.</title>
        <authorList>
            <person name="Cheng H."/>
            <person name="Song X."/>
            <person name="Hu Y."/>
            <person name="Wu T."/>
            <person name="Yang Q."/>
            <person name="An Z."/>
            <person name="Feng S."/>
            <person name="Deng Z."/>
            <person name="Wu W."/>
            <person name="Zeng X."/>
            <person name="Tu M."/>
            <person name="Wang X."/>
            <person name="Huang H."/>
        </authorList>
    </citation>
    <scope>NUCLEOTIDE SEQUENCE</scope>
    <source>
        <strain evidence="1">MT/VB/25A 57/8</strain>
    </source>
</reference>
<keyword evidence="2" id="KW-1185">Reference proteome</keyword>
<sequence>MQLLSGTDNGNKTPLELEEAILACTWVKRPKDLKFDGESRFPPLLELIKRSRDYDLESKIDGPIVLACCTTNMFDHLLKSAKQNQRTTMRH</sequence>
<name>A0ABQ9MI07_HEVBR</name>
<proteinExistence type="predicted"/>